<dbReference type="KEGG" id="uru:DSM104443_01553"/>
<dbReference type="Proteomes" id="UP000501534">
    <property type="component" value="Chromosome"/>
</dbReference>
<keyword evidence="1" id="KW-1133">Transmembrane helix</keyword>
<sequence length="140" mass="15076">MSRPPGVVAICIYSVLNALLGALASVIMMIAMPIAGVIAGIGGIVLLCNSVFMATATYGLWTMQPWGAPLTTWVYALGIILSFLAMFPILPGDRFSVGNVVLQLVFIAIDVWILTYLHAYRPAVASQAYELDDLRKNSDL</sequence>
<protein>
    <recommendedName>
        <fullName evidence="4">SPW repeat-containing protein</fullName>
    </recommendedName>
</protein>
<feature type="transmembrane region" description="Helical" evidence="1">
    <location>
        <begin position="73"/>
        <end position="90"/>
    </location>
</feature>
<keyword evidence="1" id="KW-0472">Membrane</keyword>
<proteinExistence type="predicted"/>
<reference evidence="2 3" key="1">
    <citation type="submission" date="2020-04" db="EMBL/GenBank/DDBJ databases">
        <title>Usitatibacter rugosus gen. nov., sp. nov. and Usitatibacter palustris sp. nov., novel members of Usitatibacteraceae fam. nov. within the order Nitrosomonadales isolated from soil.</title>
        <authorList>
            <person name="Huber K.J."/>
            <person name="Neumann-Schaal M."/>
            <person name="Geppert A."/>
            <person name="Luckner M."/>
            <person name="Wanner G."/>
            <person name="Overmann J."/>
        </authorList>
    </citation>
    <scope>NUCLEOTIDE SEQUENCE [LARGE SCALE GENOMIC DNA]</scope>
    <source>
        <strain evidence="2 3">0125_3</strain>
    </source>
</reference>
<name>A0A6M4GT42_9PROT</name>
<feature type="transmembrane region" description="Helical" evidence="1">
    <location>
        <begin position="96"/>
        <end position="117"/>
    </location>
</feature>
<dbReference type="EMBL" id="CP053069">
    <property type="protein sequence ID" value="QJR10489.1"/>
    <property type="molecule type" value="Genomic_DNA"/>
</dbReference>
<accession>A0A6M4GT42</accession>
<gene>
    <name evidence="2" type="ORF">DSM104443_01553</name>
</gene>
<keyword evidence="1" id="KW-0812">Transmembrane</keyword>
<organism evidence="2 3">
    <name type="scientific">Usitatibacter rugosus</name>
    <dbReference type="NCBI Taxonomy" id="2732067"/>
    <lineage>
        <taxon>Bacteria</taxon>
        <taxon>Pseudomonadati</taxon>
        <taxon>Pseudomonadota</taxon>
        <taxon>Betaproteobacteria</taxon>
        <taxon>Nitrosomonadales</taxon>
        <taxon>Usitatibacteraceae</taxon>
        <taxon>Usitatibacter</taxon>
    </lineage>
</organism>
<evidence type="ECO:0000313" key="2">
    <source>
        <dbReference type="EMBL" id="QJR10489.1"/>
    </source>
</evidence>
<feature type="transmembrane region" description="Helical" evidence="1">
    <location>
        <begin position="37"/>
        <end position="61"/>
    </location>
</feature>
<keyword evidence="3" id="KW-1185">Reference proteome</keyword>
<feature type="transmembrane region" description="Helical" evidence="1">
    <location>
        <begin position="7"/>
        <end position="31"/>
    </location>
</feature>
<dbReference type="AlphaFoldDB" id="A0A6M4GT42"/>
<evidence type="ECO:0008006" key="4">
    <source>
        <dbReference type="Google" id="ProtNLM"/>
    </source>
</evidence>
<evidence type="ECO:0000313" key="3">
    <source>
        <dbReference type="Proteomes" id="UP000501534"/>
    </source>
</evidence>
<evidence type="ECO:0000256" key="1">
    <source>
        <dbReference type="SAM" id="Phobius"/>
    </source>
</evidence>